<evidence type="ECO:0000313" key="1">
    <source>
        <dbReference type="EMBL" id="JAH52987.1"/>
    </source>
</evidence>
<accession>A0A0E9THR2</accession>
<sequence>MFMTTDSLLIVIKKNLKLKFLKL</sequence>
<reference evidence="1" key="1">
    <citation type="submission" date="2014-11" db="EMBL/GenBank/DDBJ databases">
        <authorList>
            <person name="Amaro Gonzalez C."/>
        </authorList>
    </citation>
    <scope>NUCLEOTIDE SEQUENCE</scope>
</reference>
<dbReference type="EMBL" id="GBXM01055590">
    <property type="protein sequence ID" value="JAH52987.1"/>
    <property type="molecule type" value="Transcribed_RNA"/>
</dbReference>
<reference evidence="1" key="2">
    <citation type="journal article" date="2015" name="Fish Shellfish Immunol.">
        <title>Early steps in the European eel (Anguilla anguilla)-Vibrio vulnificus interaction in the gills: Role of the RtxA13 toxin.</title>
        <authorList>
            <person name="Callol A."/>
            <person name="Pajuelo D."/>
            <person name="Ebbesson L."/>
            <person name="Teles M."/>
            <person name="MacKenzie S."/>
            <person name="Amaro C."/>
        </authorList>
    </citation>
    <scope>NUCLEOTIDE SEQUENCE</scope>
</reference>
<protein>
    <submittedName>
        <fullName evidence="1">Uncharacterized protein</fullName>
    </submittedName>
</protein>
<dbReference type="AlphaFoldDB" id="A0A0E9THR2"/>
<organism evidence="1">
    <name type="scientific">Anguilla anguilla</name>
    <name type="common">European freshwater eel</name>
    <name type="synonym">Muraena anguilla</name>
    <dbReference type="NCBI Taxonomy" id="7936"/>
    <lineage>
        <taxon>Eukaryota</taxon>
        <taxon>Metazoa</taxon>
        <taxon>Chordata</taxon>
        <taxon>Craniata</taxon>
        <taxon>Vertebrata</taxon>
        <taxon>Euteleostomi</taxon>
        <taxon>Actinopterygii</taxon>
        <taxon>Neopterygii</taxon>
        <taxon>Teleostei</taxon>
        <taxon>Anguilliformes</taxon>
        <taxon>Anguillidae</taxon>
        <taxon>Anguilla</taxon>
    </lineage>
</organism>
<name>A0A0E9THR2_ANGAN</name>
<proteinExistence type="predicted"/>